<dbReference type="InterPro" id="IPR002220">
    <property type="entry name" value="DapA-like"/>
</dbReference>
<dbReference type="CDD" id="cd00950">
    <property type="entry name" value="DHDPS"/>
    <property type="match status" value="1"/>
</dbReference>
<dbReference type="PROSITE" id="PS00665">
    <property type="entry name" value="DHDPS_1"/>
    <property type="match status" value="1"/>
</dbReference>
<sequence>MNIDFGRVLTAMVTPFNKDLSVNFDLARKLARHLIKSGSDGLVLTGSTGESPTLAKEEKIELYRVVVEEVGGKASVIANTGGNSTAESIKLTQAAQKVGIDGVMLVAPYYNKPSQEGCFKHFKTVAESTDLPVILYNIPGRTSINVLPQTIARLSEINNIVAVKESSGNMDQVSELSLLLPDNFSIYSGDDSLTLPILALGGKGVISVASHLVGERMQDMVNAFTSGNITLATEIHLELFPLFKGMFITTNPVPIKYGLSLAGWQVGPPRLPLVEANDSEKESLKALLEGYNL</sequence>
<evidence type="ECO:0000256" key="8">
    <source>
        <dbReference type="ARBA" id="ARBA00023154"/>
    </source>
</evidence>
<dbReference type="HAMAP" id="MF_00418">
    <property type="entry name" value="DapA"/>
    <property type="match status" value="1"/>
</dbReference>
<evidence type="ECO:0000256" key="6">
    <source>
        <dbReference type="ARBA" id="ARBA00022605"/>
    </source>
</evidence>
<evidence type="ECO:0000256" key="10">
    <source>
        <dbReference type="ARBA" id="ARBA00023270"/>
    </source>
</evidence>
<gene>
    <name evidence="12 16" type="primary">dapA</name>
    <name evidence="16" type="ORF">Pmgp_02877</name>
</gene>
<dbReference type="AlphaFoldDB" id="A0A4Y7RLU3"/>
<dbReference type="PROSITE" id="PS00666">
    <property type="entry name" value="DHDPS_2"/>
    <property type="match status" value="1"/>
</dbReference>
<evidence type="ECO:0000256" key="4">
    <source>
        <dbReference type="ARBA" id="ARBA00012086"/>
    </source>
</evidence>
<keyword evidence="10 12" id="KW-0704">Schiff base</keyword>
<dbReference type="InterPro" id="IPR013785">
    <property type="entry name" value="Aldolase_TIM"/>
</dbReference>
<evidence type="ECO:0000256" key="5">
    <source>
        <dbReference type="ARBA" id="ARBA00022490"/>
    </source>
</evidence>
<keyword evidence="9 12" id="KW-0456">Lyase</keyword>
<evidence type="ECO:0000256" key="3">
    <source>
        <dbReference type="ARBA" id="ARBA00007592"/>
    </source>
</evidence>
<dbReference type="Pfam" id="PF00701">
    <property type="entry name" value="DHDPS"/>
    <property type="match status" value="1"/>
</dbReference>
<dbReference type="GO" id="GO:0005829">
    <property type="term" value="C:cytosol"/>
    <property type="evidence" value="ECO:0007669"/>
    <property type="project" value="TreeGrafter"/>
</dbReference>
<keyword evidence="17" id="KW-1185">Reference proteome</keyword>
<comment type="caution">
    <text evidence="12">Was originally thought to be a dihydrodipicolinate synthase (DHDPS), catalyzing the condensation of (S)-aspartate-beta-semialdehyde [(S)-ASA] and pyruvate to dihydrodipicolinate (DHDP). However, it was shown in E.coli that the product of the enzymatic reaction is not dihydrodipicolinate but in fact (4S)-4-hydroxy-2,3,4,5-tetrahydro-(2S)-dipicolinic acid (HTPA), and that the consecutive dehydration reaction leading to DHDP is not spontaneous but catalyzed by DapB.</text>
</comment>
<name>A0A4Y7RLU3_9FIRM</name>
<evidence type="ECO:0000256" key="12">
    <source>
        <dbReference type="HAMAP-Rule" id="MF_00418"/>
    </source>
</evidence>
<evidence type="ECO:0000256" key="13">
    <source>
        <dbReference type="PIRNR" id="PIRNR001365"/>
    </source>
</evidence>
<proteinExistence type="inferred from homology"/>
<dbReference type="InterPro" id="IPR020625">
    <property type="entry name" value="Schiff_base-form_aldolases_AS"/>
</dbReference>
<feature type="binding site" evidence="12 15">
    <location>
        <position position="48"/>
    </location>
    <ligand>
        <name>pyruvate</name>
        <dbReference type="ChEBI" id="CHEBI:15361"/>
    </ligand>
</feature>
<dbReference type="RefSeq" id="WP_134214664.1">
    <property type="nucleotide sequence ID" value="NZ_QFFZ01000038.1"/>
</dbReference>
<evidence type="ECO:0000313" key="17">
    <source>
        <dbReference type="Proteomes" id="UP000297597"/>
    </source>
</evidence>
<comment type="similarity">
    <text evidence="3 12 13">Belongs to the DapA family.</text>
</comment>
<comment type="function">
    <text evidence="1 12">Catalyzes the condensation of (S)-aspartate-beta-semialdehyde [(S)-ASA] and pyruvate to 4-hydroxy-tetrahydrodipicolinate (HTPA).</text>
</comment>
<dbReference type="Gene3D" id="3.20.20.70">
    <property type="entry name" value="Aldolase class I"/>
    <property type="match status" value="1"/>
</dbReference>
<dbReference type="OrthoDB" id="9782828at2"/>
<reference evidence="16 17" key="1">
    <citation type="journal article" date="2018" name="Environ. Microbiol.">
        <title>Novel energy conservation strategies and behaviour of Pelotomaculum schinkii driving syntrophic propionate catabolism.</title>
        <authorList>
            <person name="Hidalgo-Ahumada C.A.P."/>
            <person name="Nobu M.K."/>
            <person name="Narihiro T."/>
            <person name="Tamaki H."/>
            <person name="Liu W.T."/>
            <person name="Kamagata Y."/>
            <person name="Stams A.J.M."/>
            <person name="Imachi H."/>
            <person name="Sousa D.Z."/>
        </authorList>
    </citation>
    <scope>NUCLEOTIDE SEQUENCE [LARGE SCALE GENOMIC DNA]</scope>
    <source>
        <strain evidence="16 17">MGP</strain>
    </source>
</reference>
<organism evidence="16 17">
    <name type="scientific">Pelotomaculum propionicicum</name>
    <dbReference type="NCBI Taxonomy" id="258475"/>
    <lineage>
        <taxon>Bacteria</taxon>
        <taxon>Bacillati</taxon>
        <taxon>Bacillota</taxon>
        <taxon>Clostridia</taxon>
        <taxon>Eubacteriales</taxon>
        <taxon>Desulfotomaculaceae</taxon>
        <taxon>Pelotomaculum</taxon>
    </lineage>
</organism>
<evidence type="ECO:0000256" key="2">
    <source>
        <dbReference type="ARBA" id="ARBA00005120"/>
    </source>
</evidence>
<dbReference type="InterPro" id="IPR020624">
    <property type="entry name" value="Schiff_base-form_aldolases_CS"/>
</dbReference>
<keyword evidence="5 12" id="KW-0963">Cytoplasm</keyword>
<comment type="caution">
    <text evidence="16">The sequence shown here is derived from an EMBL/GenBank/DDBJ whole genome shotgun (WGS) entry which is preliminary data.</text>
</comment>
<dbReference type="InterPro" id="IPR005263">
    <property type="entry name" value="DapA"/>
</dbReference>
<dbReference type="EMBL" id="QFFZ01000038">
    <property type="protein sequence ID" value="TEB09781.1"/>
    <property type="molecule type" value="Genomic_DNA"/>
</dbReference>
<protein>
    <recommendedName>
        <fullName evidence="4 12">4-hydroxy-tetrahydrodipicolinate synthase</fullName>
        <shortName evidence="12">HTPA synthase</shortName>
        <ecNumber evidence="4 12">4.3.3.7</ecNumber>
    </recommendedName>
</protein>
<comment type="subunit">
    <text evidence="12">Homotetramer; dimer of dimers.</text>
</comment>
<feature type="active site" description="Schiff-base intermediate with substrate" evidence="12 14">
    <location>
        <position position="164"/>
    </location>
</feature>
<dbReference type="NCBIfam" id="TIGR00674">
    <property type="entry name" value="dapA"/>
    <property type="match status" value="1"/>
</dbReference>
<accession>A0A4Y7RLU3</accession>
<evidence type="ECO:0000256" key="1">
    <source>
        <dbReference type="ARBA" id="ARBA00003294"/>
    </source>
</evidence>
<keyword evidence="8 12" id="KW-0457">Lysine biosynthesis</keyword>
<evidence type="ECO:0000256" key="14">
    <source>
        <dbReference type="PIRSR" id="PIRSR001365-1"/>
    </source>
</evidence>
<keyword evidence="7 12" id="KW-0220">Diaminopimelate biosynthesis</keyword>
<feature type="active site" description="Proton donor/acceptor" evidence="12 14">
    <location>
        <position position="136"/>
    </location>
</feature>
<dbReference type="PANTHER" id="PTHR12128">
    <property type="entry name" value="DIHYDRODIPICOLINATE SYNTHASE"/>
    <property type="match status" value="1"/>
</dbReference>
<feature type="site" description="Part of a proton relay during catalysis" evidence="12">
    <location>
        <position position="47"/>
    </location>
</feature>
<dbReference type="SMART" id="SM01130">
    <property type="entry name" value="DHDPS"/>
    <property type="match status" value="1"/>
</dbReference>
<feature type="site" description="Part of a proton relay during catalysis" evidence="12">
    <location>
        <position position="110"/>
    </location>
</feature>
<dbReference type="PANTHER" id="PTHR12128:SF66">
    <property type="entry name" value="4-HYDROXY-2-OXOGLUTARATE ALDOLASE, MITOCHONDRIAL"/>
    <property type="match status" value="1"/>
</dbReference>
<feature type="binding site" evidence="12 15">
    <location>
        <position position="206"/>
    </location>
    <ligand>
        <name>pyruvate</name>
        <dbReference type="ChEBI" id="CHEBI:15361"/>
    </ligand>
</feature>
<dbReference type="GO" id="GO:0008840">
    <property type="term" value="F:4-hydroxy-tetrahydrodipicolinate synthase activity"/>
    <property type="evidence" value="ECO:0007669"/>
    <property type="project" value="UniProtKB-UniRule"/>
</dbReference>
<dbReference type="EC" id="4.3.3.7" evidence="4 12"/>
<dbReference type="PRINTS" id="PR00146">
    <property type="entry name" value="DHPICSNTHASE"/>
</dbReference>
<dbReference type="UniPathway" id="UPA00034">
    <property type="reaction ID" value="UER00017"/>
</dbReference>
<evidence type="ECO:0000256" key="15">
    <source>
        <dbReference type="PIRSR" id="PIRSR001365-2"/>
    </source>
</evidence>
<dbReference type="Proteomes" id="UP000297597">
    <property type="component" value="Unassembled WGS sequence"/>
</dbReference>
<dbReference type="PIRSF" id="PIRSF001365">
    <property type="entry name" value="DHDPS"/>
    <property type="match status" value="1"/>
</dbReference>
<evidence type="ECO:0000256" key="9">
    <source>
        <dbReference type="ARBA" id="ARBA00023239"/>
    </source>
</evidence>
<keyword evidence="6 12" id="KW-0028">Amino-acid biosynthesis</keyword>
<evidence type="ECO:0000256" key="11">
    <source>
        <dbReference type="ARBA" id="ARBA00047836"/>
    </source>
</evidence>
<dbReference type="GO" id="GO:0009089">
    <property type="term" value="P:lysine biosynthetic process via diaminopimelate"/>
    <property type="evidence" value="ECO:0007669"/>
    <property type="project" value="UniProtKB-UniRule"/>
</dbReference>
<dbReference type="SUPFAM" id="SSF51569">
    <property type="entry name" value="Aldolase"/>
    <property type="match status" value="1"/>
</dbReference>
<dbReference type="GO" id="GO:0019877">
    <property type="term" value="P:diaminopimelate biosynthetic process"/>
    <property type="evidence" value="ECO:0007669"/>
    <property type="project" value="UniProtKB-UniRule"/>
</dbReference>
<comment type="subcellular location">
    <subcellularLocation>
        <location evidence="12">Cytoplasm</location>
    </subcellularLocation>
</comment>
<comment type="catalytic activity">
    <reaction evidence="11 12">
        <text>L-aspartate 4-semialdehyde + pyruvate = (2S,4S)-4-hydroxy-2,3,4,5-tetrahydrodipicolinate + H2O + H(+)</text>
        <dbReference type="Rhea" id="RHEA:34171"/>
        <dbReference type="ChEBI" id="CHEBI:15361"/>
        <dbReference type="ChEBI" id="CHEBI:15377"/>
        <dbReference type="ChEBI" id="CHEBI:15378"/>
        <dbReference type="ChEBI" id="CHEBI:67139"/>
        <dbReference type="ChEBI" id="CHEBI:537519"/>
        <dbReference type="EC" id="4.3.3.7"/>
    </reaction>
</comment>
<evidence type="ECO:0000313" key="16">
    <source>
        <dbReference type="EMBL" id="TEB09781.1"/>
    </source>
</evidence>
<comment type="pathway">
    <text evidence="2 12">Amino-acid biosynthesis; L-lysine biosynthesis via DAP pathway; (S)-tetrahydrodipicolinate from L-aspartate: step 3/4.</text>
</comment>
<evidence type="ECO:0000256" key="7">
    <source>
        <dbReference type="ARBA" id="ARBA00022915"/>
    </source>
</evidence>